<protein>
    <submittedName>
        <fullName evidence="3">Alpha/beta hydrolase</fullName>
    </submittedName>
</protein>
<accession>A0ABT5C978</accession>
<dbReference type="InterPro" id="IPR022742">
    <property type="entry name" value="Hydrolase_4"/>
</dbReference>
<dbReference type="InterPro" id="IPR029058">
    <property type="entry name" value="AB_hydrolase_fold"/>
</dbReference>
<keyword evidence="4" id="KW-1185">Reference proteome</keyword>
<feature type="region of interest" description="Disordered" evidence="1">
    <location>
        <begin position="310"/>
        <end position="331"/>
    </location>
</feature>
<evidence type="ECO:0000313" key="4">
    <source>
        <dbReference type="Proteomes" id="UP001217485"/>
    </source>
</evidence>
<evidence type="ECO:0000313" key="3">
    <source>
        <dbReference type="EMBL" id="MDC0682360.1"/>
    </source>
</evidence>
<gene>
    <name evidence="3" type="ORF">POL72_31820</name>
</gene>
<name>A0ABT5C978_9BACT</name>
<dbReference type="GO" id="GO:0016787">
    <property type="term" value="F:hydrolase activity"/>
    <property type="evidence" value="ECO:0007669"/>
    <property type="project" value="UniProtKB-KW"/>
</dbReference>
<comment type="caution">
    <text evidence="3">The sequence shown here is derived from an EMBL/GenBank/DDBJ whole genome shotgun (WGS) entry which is preliminary data.</text>
</comment>
<dbReference type="EMBL" id="JAQNDK010000004">
    <property type="protein sequence ID" value="MDC0682360.1"/>
    <property type="molecule type" value="Genomic_DNA"/>
</dbReference>
<keyword evidence="3" id="KW-0378">Hydrolase</keyword>
<feature type="compositionally biased region" description="Low complexity" evidence="1">
    <location>
        <begin position="321"/>
        <end position="331"/>
    </location>
</feature>
<dbReference type="Pfam" id="PF12146">
    <property type="entry name" value="Hydrolase_4"/>
    <property type="match status" value="1"/>
</dbReference>
<evidence type="ECO:0000259" key="2">
    <source>
        <dbReference type="Pfam" id="PF12146"/>
    </source>
</evidence>
<sequence>MPADTFTFQADDGRELFVYRWLPDGGARGVVHVAHGMSEHAGRYARLAQALCAAGWAVYANDHRGHGATARGSDELGFFASQGGFQRVVRDLAQLLARARGEHPGLPVVLFGHSMGAALAQEILIEHGGSIDGAVLSGAAGKANALVDAGRLVARAERRRLGERGKSQLLQTMSFDSFNKVFAPTRTPFDWLSRDRAEVDVYMADPRCGFPATTSLWVDLLDGMAALARPERLSRIPKDLPLYVFSGSRDPVGGLLKGVTQMIEAYRAAGLRRVAQRFYPGGRHEMLNEINREEVVRDLLAWLAAEVASEARAPERPAQSGAGPRAGAAPG</sequence>
<evidence type="ECO:0000256" key="1">
    <source>
        <dbReference type="SAM" id="MobiDB-lite"/>
    </source>
</evidence>
<dbReference type="RefSeq" id="WP_272100214.1">
    <property type="nucleotide sequence ID" value="NZ_JAQNDK010000004.1"/>
</dbReference>
<dbReference type="Proteomes" id="UP001217485">
    <property type="component" value="Unassembled WGS sequence"/>
</dbReference>
<feature type="domain" description="Serine aminopeptidase S33" evidence="2">
    <location>
        <begin position="27"/>
        <end position="290"/>
    </location>
</feature>
<reference evidence="3 4" key="1">
    <citation type="submission" date="2023-01" db="EMBL/GenBank/DDBJ databases">
        <title>Minimal conservation of predation-associated metabolite biosynthetic gene clusters underscores biosynthetic potential of Myxococcota including descriptions for ten novel species: Archangium lansinium sp. nov., Myxococcus landrumus sp. nov., Nannocystis bai.</title>
        <authorList>
            <person name="Ahearne A."/>
            <person name="Stevens C."/>
            <person name="Dowd S."/>
        </authorList>
    </citation>
    <scope>NUCLEOTIDE SEQUENCE [LARGE SCALE GENOMIC DNA]</scope>
    <source>
        <strain evidence="3 4">WIWO2</strain>
    </source>
</reference>
<dbReference type="PANTHER" id="PTHR11614">
    <property type="entry name" value="PHOSPHOLIPASE-RELATED"/>
    <property type="match status" value="1"/>
</dbReference>
<organism evidence="3 4">
    <name type="scientific">Sorangium atrum</name>
    <dbReference type="NCBI Taxonomy" id="2995308"/>
    <lineage>
        <taxon>Bacteria</taxon>
        <taxon>Pseudomonadati</taxon>
        <taxon>Myxococcota</taxon>
        <taxon>Polyangia</taxon>
        <taxon>Polyangiales</taxon>
        <taxon>Polyangiaceae</taxon>
        <taxon>Sorangium</taxon>
    </lineage>
</organism>
<dbReference type="InterPro" id="IPR051044">
    <property type="entry name" value="MAG_DAG_Lipase"/>
</dbReference>
<proteinExistence type="predicted"/>
<dbReference type="Gene3D" id="3.40.50.1820">
    <property type="entry name" value="alpha/beta hydrolase"/>
    <property type="match status" value="1"/>
</dbReference>
<dbReference type="SUPFAM" id="SSF53474">
    <property type="entry name" value="alpha/beta-Hydrolases"/>
    <property type="match status" value="1"/>
</dbReference>